<dbReference type="InterPro" id="IPR013355">
    <property type="entry name" value="Pilus_4_PilQ"/>
</dbReference>
<keyword evidence="3 9" id="KW-0732">Signal</keyword>
<dbReference type="InterPro" id="IPR005644">
    <property type="entry name" value="NolW-like"/>
</dbReference>
<dbReference type="OrthoDB" id="9779724at2"/>
<dbReference type="InterPro" id="IPR038591">
    <property type="entry name" value="NolW-like_sf"/>
</dbReference>
<evidence type="ECO:0000256" key="2">
    <source>
        <dbReference type="ARBA" id="ARBA00022448"/>
    </source>
</evidence>
<evidence type="ECO:0000256" key="6">
    <source>
        <dbReference type="ARBA" id="ARBA00023237"/>
    </source>
</evidence>
<dbReference type="Pfam" id="PF03958">
    <property type="entry name" value="Secretin_N"/>
    <property type="match status" value="1"/>
</dbReference>
<dbReference type="PANTHER" id="PTHR30604">
    <property type="entry name" value="PROTEIN TRANSPORT PROTEIN HOFQ"/>
    <property type="match status" value="1"/>
</dbReference>
<organism evidence="11 12">
    <name type="scientific">Onishia taeanensis</name>
    <dbReference type="NCBI Taxonomy" id="284577"/>
    <lineage>
        <taxon>Bacteria</taxon>
        <taxon>Pseudomonadati</taxon>
        <taxon>Pseudomonadota</taxon>
        <taxon>Gammaproteobacteria</taxon>
        <taxon>Oceanospirillales</taxon>
        <taxon>Halomonadaceae</taxon>
        <taxon>Onishia</taxon>
    </lineage>
</organism>
<evidence type="ECO:0000256" key="5">
    <source>
        <dbReference type="ARBA" id="ARBA00023136"/>
    </source>
</evidence>
<dbReference type="InterPro" id="IPR011662">
    <property type="entry name" value="Secretin/TonB_short_N"/>
</dbReference>
<dbReference type="PANTHER" id="PTHR30604:SF1">
    <property type="entry name" value="DNA UTILIZATION PROTEIN HOFQ"/>
    <property type="match status" value="1"/>
</dbReference>
<dbReference type="Pfam" id="PF00263">
    <property type="entry name" value="Secretin"/>
    <property type="match status" value="1"/>
</dbReference>
<dbReference type="Gene3D" id="2.60.40.3470">
    <property type="match status" value="1"/>
</dbReference>
<dbReference type="InterPro" id="IPR051808">
    <property type="entry name" value="Type_IV_pilus_biogenesis"/>
</dbReference>
<evidence type="ECO:0000256" key="7">
    <source>
        <dbReference type="RuleBase" id="RU004003"/>
    </source>
</evidence>
<gene>
    <name evidence="11" type="ORF">BCL93_102306</name>
</gene>
<reference evidence="11 12" key="1">
    <citation type="submission" date="2018-06" db="EMBL/GenBank/DDBJ databases">
        <title>Comparative analysis of microorganisms from saline springs in Andes Mountain Range, Colombia.</title>
        <authorList>
            <person name="Rubin E."/>
        </authorList>
    </citation>
    <scope>NUCLEOTIDE SEQUENCE [LARGE SCALE GENOMIC DNA]</scope>
    <source>
        <strain evidence="11 12">USBA-857</strain>
    </source>
</reference>
<keyword evidence="5" id="KW-0472">Membrane</keyword>
<dbReference type="AlphaFoldDB" id="A0A328XWT0"/>
<dbReference type="Pfam" id="PF07660">
    <property type="entry name" value="STN"/>
    <property type="match status" value="1"/>
</dbReference>
<dbReference type="Gene3D" id="3.30.1370.130">
    <property type="match status" value="1"/>
</dbReference>
<sequence length="684" mass="73777">MQIMMRVLLAFMLAWGLPATAMAASTLTGLEVRQGSAGELEVDMRFDGDVPQVRGYRLDSPPRLSIDLVETANGLAERRREIGLAGVDRLITLEAGSRTRLVFDLDAPLAYRTRQVGNRLELVIGGDASPAAAAANEQASSASASDDVSSEPQISSFDFQRGVEGAGRLVVNFDRAGVASQVRESGNSIIAELPDVDLPEAQDQVLDVTDFGTPMTRVVPSRVANGVRLAIDTRGNYAMFSTLQGRQLIVEARPVTREEQAGREEARTSYQGERISLNFQDIEVRAVLAIISDVSGLNLVASDSVSGRVTLNLDDVPWDQALELVLKSHGLASRREGNVIVVAPASELANIERQEIEARKQMQVLAPLTTEYVEVKYAKAADLAKLLRGGEGFGLLTERGRVSVDARTNTLLIQDTAEQIREILRTVEKLDVAVRQVQIEARIVIARDGVTQELGVNWGMSSTDSINGVLGNGSSANLSGASTGVASNGGLAVDMGSTNTASTSFSFGYLSGDVLLDLELNALETENKSQTISQPRVITANQRTAIIKQGQEIPYQEATSSGATNTEFKEAVLSLEVTPQITPDNRVIMDLAINNDTVSDQSYDGAPAIDTNQIETQVLVDNGETVVLGGILTTEELRSLAKTPFLGDLPVLGQLFRYTQEQNEKVELLVFITPRILEDRLALR</sequence>
<evidence type="ECO:0000313" key="11">
    <source>
        <dbReference type="EMBL" id="RAR63564.1"/>
    </source>
</evidence>
<evidence type="ECO:0000256" key="9">
    <source>
        <dbReference type="SAM" id="SignalP"/>
    </source>
</evidence>
<feature type="chain" id="PRO_5016419296" evidence="9">
    <location>
        <begin position="24"/>
        <end position="684"/>
    </location>
</feature>
<keyword evidence="6" id="KW-0998">Cell outer membrane</keyword>
<accession>A0A328XWT0</accession>
<dbReference type="InterPro" id="IPR021731">
    <property type="entry name" value="AMIN_dom"/>
</dbReference>
<dbReference type="NCBIfam" id="TIGR02515">
    <property type="entry name" value="IV_pilus_PilQ"/>
    <property type="match status" value="1"/>
</dbReference>
<keyword evidence="4" id="KW-0653">Protein transport</keyword>
<dbReference type="InterPro" id="IPR001775">
    <property type="entry name" value="GspD/PilQ"/>
</dbReference>
<comment type="caution">
    <text evidence="11">The sequence shown here is derived from an EMBL/GenBank/DDBJ whole genome shotgun (WGS) entry which is preliminary data.</text>
</comment>
<evidence type="ECO:0000256" key="1">
    <source>
        <dbReference type="ARBA" id="ARBA00004370"/>
    </source>
</evidence>
<dbReference type="Gene3D" id="3.30.1370.120">
    <property type="match status" value="1"/>
</dbReference>
<comment type="similarity">
    <text evidence="7">Belongs to the bacterial secretin family.</text>
</comment>
<proteinExistence type="inferred from homology"/>
<evidence type="ECO:0000256" key="8">
    <source>
        <dbReference type="RuleBase" id="RU004004"/>
    </source>
</evidence>
<dbReference type="EMBL" id="QLSX01000002">
    <property type="protein sequence ID" value="RAR63564.1"/>
    <property type="molecule type" value="Genomic_DNA"/>
</dbReference>
<dbReference type="Pfam" id="PF11741">
    <property type="entry name" value="AMIN"/>
    <property type="match status" value="2"/>
</dbReference>
<dbReference type="Proteomes" id="UP000249700">
    <property type="component" value="Unassembled WGS sequence"/>
</dbReference>
<feature type="signal peptide" evidence="9">
    <location>
        <begin position="1"/>
        <end position="23"/>
    </location>
</feature>
<feature type="domain" description="Secretin/TonB short N-terminal" evidence="10">
    <location>
        <begin position="297"/>
        <end position="345"/>
    </location>
</feature>
<evidence type="ECO:0000256" key="4">
    <source>
        <dbReference type="ARBA" id="ARBA00022927"/>
    </source>
</evidence>
<dbReference type="PRINTS" id="PR00811">
    <property type="entry name" value="BCTERIALGSPD"/>
</dbReference>
<evidence type="ECO:0000256" key="3">
    <source>
        <dbReference type="ARBA" id="ARBA00022729"/>
    </source>
</evidence>
<dbReference type="InterPro" id="IPR004846">
    <property type="entry name" value="T2SS/T3SS_dom"/>
</dbReference>
<dbReference type="GO" id="GO:0009306">
    <property type="term" value="P:protein secretion"/>
    <property type="evidence" value="ECO:0007669"/>
    <property type="project" value="InterPro"/>
</dbReference>
<evidence type="ECO:0000313" key="12">
    <source>
        <dbReference type="Proteomes" id="UP000249700"/>
    </source>
</evidence>
<name>A0A328XWT0_9GAMM</name>
<dbReference type="GO" id="GO:0009279">
    <property type="term" value="C:cell outer membrane"/>
    <property type="evidence" value="ECO:0007669"/>
    <property type="project" value="UniProtKB-SubCell"/>
</dbReference>
<protein>
    <submittedName>
        <fullName evidence="11">Type IV pilus assembly protein PilQ</fullName>
    </submittedName>
</protein>
<evidence type="ECO:0000259" key="10">
    <source>
        <dbReference type="SMART" id="SM00965"/>
    </source>
</evidence>
<keyword evidence="2 8" id="KW-0813">Transport</keyword>
<comment type="subcellular location">
    <subcellularLocation>
        <location evidence="8">Cell outer membrane</location>
    </subcellularLocation>
    <subcellularLocation>
        <location evidence="1">Membrane</location>
    </subcellularLocation>
</comment>
<dbReference type="SMART" id="SM00965">
    <property type="entry name" value="STN"/>
    <property type="match status" value="1"/>
</dbReference>
<dbReference type="RefSeq" id="WP_112053871.1">
    <property type="nucleotide sequence ID" value="NZ_QLSX01000002.1"/>
</dbReference>